<dbReference type="KEGG" id="bhe:BH14880"/>
<reference evidence="6" key="2">
    <citation type="submission" date="2009-05" db="PDB data bank">
        <title>Crystal Structure of Probable Thioesterase from Bartonella henselae.</title>
        <authorList>
            <person name="Edwards T.E."/>
            <person name="Staker B.L."/>
            <person name="Seattle Structural Genomics Center for Infectious Disease."/>
        </authorList>
    </citation>
    <scope>X-RAY CRYSTALLOGRAPHY (2.50 ANGSTROMS)</scope>
</reference>
<accession>A0A0H3M6V9</accession>
<dbReference type="EMBL" id="BX897699">
    <property type="protein sequence ID" value="CAF28251.1"/>
    <property type="molecule type" value="Genomic_DNA"/>
</dbReference>
<dbReference type="GeneID" id="92986101"/>
<keyword evidence="2" id="KW-0378">Hydrolase</keyword>
<protein>
    <recommendedName>
        <fullName evidence="3">Thioesterase domain-containing protein</fullName>
    </recommendedName>
</protein>
<keyword evidence="5" id="KW-1185">Reference proteome</keyword>
<dbReference type="Gene3D" id="3.10.129.10">
    <property type="entry name" value="Hotdog Thioesterase"/>
    <property type="match status" value="1"/>
</dbReference>
<evidence type="ECO:0000256" key="1">
    <source>
        <dbReference type="ARBA" id="ARBA00005953"/>
    </source>
</evidence>
<dbReference type="InterPro" id="IPR006683">
    <property type="entry name" value="Thioestr_dom"/>
</dbReference>
<reference evidence="4 5" key="1">
    <citation type="journal article" date="2004" name="Proc. Natl. Acad. Sci. U.S.A.">
        <title>The louse-borne human pathogen Bartonella quintana is a genomic derivative of the zoonotic agent Bartonella henselae.</title>
        <authorList>
            <person name="Alsmark U.C.M."/>
            <person name="Frank A.C."/>
            <person name="Karlberg E.O."/>
            <person name="Legault B.-A."/>
            <person name="Ardell D.H."/>
            <person name="Canbaeck B."/>
            <person name="Eriksson A.-S."/>
            <person name="Naeslund A.K."/>
            <person name="Handley S.A."/>
            <person name="Huvet M."/>
            <person name="La Scola B."/>
            <person name="Holmberg M."/>
            <person name="Andersson S.G.E."/>
        </authorList>
    </citation>
    <scope>NUCLEOTIDE SEQUENCE [LARGE SCALE GENOMIC DNA]</scope>
    <source>
        <strain evidence="5">ATCC 49882 / DSM 28221 / CCUG 30454 / Houston 1</strain>
    </source>
</reference>
<gene>
    <name evidence="4" type="ordered locus">BH14880</name>
</gene>
<dbReference type="NCBIfam" id="TIGR00051">
    <property type="entry name" value="YbgC/FadM family acyl-CoA thioesterase"/>
    <property type="match status" value="1"/>
</dbReference>
<dbReference type="PANTHER" id="PTHR31793">
    <property type="entry name" value="4-HYDROXYBENZOYL-COA THIOESTERASE FAMILY MEMBER"/>
    <property type="match status" value="1"/>
</dbReference>
<dbReference type="PIRSF" id="PIRSF003230">
    <property type="entry name" value="YbgC"/>
    <property type="match status" value="1"/>
</dbReference>
<dbReference type="InterPro" id="IPR050563">
    <property type="entry name" value="4-hydroxybenzoyl-CoA_TE"/>
</dbReference>
<dbReference type="RefSeq" id="WP_011181257.1">
    <property type="nucleotide sequence ID" value="NC_005956.1"/>
</dbReference>
<dbReference type="CDD" id="cd00586">
    <property type="entry name" value="4HBT"/>
    <property type="match status" value="1"/>
</dbReference>
<evidence type="ECO:0000259" key="3">
    <source>
        <dbReference type="Pfam" id="PF03061"/>
    </source>
</evidence>
<dbReference type="PaxDb" id="283166-BH14880"/>
<evidence type="ECO:0000313" key="4">
    <source>
        <dbReference type="EMBL" id="CAF28251.1"/>
    </source>
</evidence>
<dbReference type="PROSITE" id="PS01328">
    <property type="entry name" value="4HBCOA_THIOESTERASE"/>
    <property type="match status" value="1"/>
</dbReference>
<dbReference type="PANTHER" id="PTHR31793:SF37">
    <property type="entry name" value="ACYL-COA THIOESTER HYDROLASE YBGC"/>
    <property type="match status" value="1"/>
</dbReference>
<keyword evidence="6" id="KW-0002">3D-structure</keyword>
<dbReference type="InterPro" id="IPR014166">
    <property type="entry name" value="Tol-Pal_acyl-CoA_thioesterase"/>
</dbReference>
<dbReference type="PDB" id="3HM0">
    <property type="method" value="X-ray"/>
    <property type="resolution" value="2.50 A"/>
    <property type="chains" value="A/B/C/D=1-146"/>
</dbReference>
<dbReference type="AlphaFoldDB" id="A0A0H3M6V9"/>
<organism evidence="4 5">
    <name type="scientific">Bartonella henselae (strain ATCC 49882 / DSM 28221 / CCUG 30454 / Houston 1)</name>
    <name type="common">Rochalimaea henselae</name>
    <dbReference type="NCBI Taxonomy" id="283166"/>
    <lineage>
        <taxon>Bacteria</taxon>
        <taxon>Pseudomonadati</taxon>
        <taxon>Pseudomonadota</taxon>
        <taxon>Alphaproteobacteria</taxon>
        <taxon>Hyphomicrobiales</taxon>
        <taxon>Bartonellaceae</taxon>
        <taxon>Bartonella</taxon>
    </lineage>
</organism>
<evidence type="ECO:0000313" key="5">
    <source>
        <dbReference type="Proteomes" id="UP000000421"/>
    </source>
</evidence>
<dbReference type="eggNOG" id="COG0824">
    <property type="taxonomic scope" value="Bacteria"/>
</dbReference>
<dbReference type="InterPro" id="IPR006684">
    <property type="entry name" value="YbgC/YbaW"/>
</dbReference>
<dbReference type="SUPFAM" id="SSF54637">
    <property type="entry name" value="Thioesterase/thiol ester dehydrase-isomerase"/>
    <property type="match status" value="1"/>
</dbReference>
<sequence>MLEKKTFKSSHTNAFHDFQARVYVADTDFSGVVYHARYLEFFERGRSEFLRDTGFNNTLLASGVEGEKLFFVVRHMEINFSRPAQIDNLLTIKTRISRLQGARFFMEQYILHGESMLVTAKVEIALINEEGKPRRLPKELFSTIVV</sequence>
<dbReference type="PDBsum" id="3HM0"/>
<dbReference type="NCBIfam" id="TIGR02799">
    <property type="entry name" value="thio_ybgC"/>
    <property type="match status" value="1"/>
</dbReference>
<dbReference type="EvolutionaryTrace" id="A0A0H3M6V9"/>
<dbReference type="InterPro" id="IPR029069">
    <property type="entry name" value="HotDog_dom_sf"/>
</dbReference>
<comment type="similarity">
    <text evidence="1">Belongs to the 4-hydroxybenzoyl-CoA thioesterase family.</text>
</comment>
<dbReference type="GO" id="GO:0047617">
    <property type="term" value="F:fatty acyl-CoA hydrolase activity"/>
    <property type="evidence" value="ECO:0007669"/>
    <property type="project" value="TreeGrafter"/>
</dbReference>
<evidence type="ECO:0000256" key="2">
    <source>
        <dbReference type="ARBA" id="ARBA00022801"/>
    </source>
</evidence>
<dbReference type="Pfam" id="PF03061">
    <property type="entry name" value="4HBT"/>
    <property type="match status" value="1"/>
</dbReference>
<feature type="domain" description="Thioesterase" evidence="3">
    <location>
        <begin position="31"/>
        <end position="117"/>
    </location>
</feature>
<dbReference type="InterPro" id="IPR008272">
    <property type="entry name" value="HB-CoA_thioesterase_AS"/>
</dbReference>
<dbReference type="EnsemblBacteria" id="CAF28251">
    <property type="protein sequence ID" value="CAF28251"/>
    <property type="gene ID" value="BH14880"/>
</dbReference>
<dbReference type="SMR" id="A0A0H3M6V9"/>
<dbReference type="OrthoDB" id="9808429at2"/>
<dbReference type="FunFam" id="3.10.129.10:FF:000004">
    <property type="entry name" value="Tol-pal system-associated acyl-CoA thioesterase"/>
    <property type="match status" value="1"/>
</dbReference>
<evidence type="ECO:0007829" key="6">
    <source>
        <dbReference type="PDB" id="3HM0"/>
    </source>
</evidence>
<name>A0A0H3M6V9_BARHE</name>
<proteinExistence type="evidence at protein level"/>
<dbReference type="Proteomes" id="UP000000421">
    <property type="component" value="Chromosome"/>
</dbReference>